<gene>
    <name evidence="2" type="ORF">SAMN04488121_102528</name>
</gene>
<evidence type="ECO:0000313" key="2">
    <source>
        <dbReference type="EMBL" id="SDF64088.1"/>
    </source>
</evidence>
<evidence type="ECO:0000313" key="3">
    <source>
        <dbReference type="Proteomes" id="UP000199045"/>
    </source>
</evidence>
<feature type="transmembrane region" description="Helical" evidence="1">
    <location>
        <begin position="12"/>
        <end position="35"/>
    </location>
</feature>
<protein>
    <submittedName>
        <fullName evidence="2">Uncharacterized protein</fullName>
    </submittedName>
</protein>
<keyword evidence="1" id="KW-1133">Transmembrane helix</keyword>
<dbReference type="EMBL" id="FNBN01000002">
    <property type="protein sequence ID" value="SDF64088.1"/>
    <property type="molecule type" value="Genomic_DNA"/>
</dbReference>
<dbReference type="AlphaFoldDB" id="A0A1G7MQG7"/>
<evidence type="ECO:0000256" key="1">
    <source>
        <dbReference type="SAM" id="Phobius"/>
    </source>
</evidence>
<keyword evidence="1" id="KW-0812">Transmembrane</keyword>
<sequence length="47" mass="5343">MAWLKDIPSSGQAIVVITFRMPVVVNTVFAHYLLCNFADYNADKRQV</sequence>
<proteinExistence type="predicted"/>
<reference evidence="2 3" key="1">
    <citation type="submission" date="2016-10" db="EMBL/GenBank/DDBJ databases">
        <authorList>
            <person name="de Groot N.N."/>
        </authorList>
    </citation>
    <scope>NUCLEOTIDE SEQUENCE [LARGE SCALE GENOMIC DNA]</scope>
    <source>
        <strain evidence="2 3">DSM 527</strain>
    </source>
</reference>
<dbReference type="Proteomes" id="UP000199045">
    <property type="component" value="Unassembled WGS sequence"/>
</dbReference>
<keyword evidence="1" id="KW-0472">Membrane</keyword>
<name>A0A1G7MQG7_CHIFI</name>
<organism evidence="2 3">
    <name type="scientific">Chitinophaga filiformis</name>
    <name type="common">Myxococcus filiformis</name>
    <name type="synonym">Flexibacter filiformis</name>
    <dbReference type="NCBI Taxonomy" id="104663"/>
    <lineage>
        <taxon>Bacteria</taxon>
        <taxon>Pseudomonadati</taxon>
        <taxon>Bacteroidota</taxon>
        <taxon>Chitinophagia</taxon>
        <taxon>Chitinophagales</taxon>
        <taxon>Chitinophagaceae</taxon>
        <taxon>Chitinophaga</taxon>
    </lineage>
</organism>
<dbReference type="STRING" id="104663.SAMN04488121_102528"/>
<accession>A0A1G7MQG7</accession>